<keyword evidence="1" id="KW-1133">Transmembrane helix</keyword>
<comment type="caution">
    <text evidence="2">The sequence shown here is derived from an EMBL/GenBank/DDBJ whole genome shotgun (WGS) entry which is preliminary data.</text>
</comment>
<keyword evidence="1" id="KW-0812">Transmembrane</keyword>
<dbReference type="EMBL" id="LGUC01000001">
    <property type="protein sequence ID" value="KPN31805.1"/>
    <property type="molecule type" value="Genomic_DNA"/>
</dbReference>
<dbReference type="Proteomes" id="UP000050535">
    <property type="component" value="Unassembled WGS sequence"/>
</dbReference>
<evidence type="ECO:0000313" key="3">
    <source>
        <dbReference type="Proteomes" id="UP000050535"/>
    </source>
</evidence>
<keyword evidence="3" id="KW-1185">Reference proteome</keyword>
<protein>
    <submittedName>
        <fullName evidence="2">Uncharacterized protein</fullName>
    </submittedName>
</protein>
<name>A0A0P7H0R3_9EURY</name>
<feature type="transmembrane region" description="Helical" evidence="1">
    <location>
        <begin position="88"/>
        <end position="108"/>
    </location>
</feature>
<dbReference type="AlphaFoldDB" id="A0A0P7H0R3"/>
<reference evidence="3" key="1">
    <citation type="submission" date="2013-11" db="EMBL/GenBank/DDBJ databases">
        <authorList>
            <person name="Hoang H.T."/>
            <person name="Killian M.L."/>
            <person name="Madson D.M."/>
            <person name="Arruda P.H.E."/>
            <person name="Sun D."/>
            <person name="Schwartz K.J."/>
            <person name="Yoon K."/>
        </authorList>
    </citation>
    <scope>NUCLEOTIDE SEQUENCE [LARGE SCALE GENOMIC DNA]</scope>
    <source>
        <strain evidence="3">CDK2</strain>
    </source>
</reference>
<feature type="transmembrane region" description="Helical" evidence="1">
    <location>
        <begin position="54"/>
        <end position="76"/>
    </location>
</feature>
<proteinExistence type="predicted"/>
<sequence length="109" mass="10761">MSALAGLRADRERRLAATVAAVGLGLALATVHWSGLLLAGALIALPQRSLRRGVAAGVAMGGLVVAAFLAQLALAGTVGPTLAMGQPSWLALGIGLLLPAFGSLARGVV</sequence>
<evidence type="ECO:0000256" key="1">
    <source>
        <dbReference type="SAM" id="Phobius"/>
    </source>
</evidence>
<dbReference type="RefSeq" id="WP_054584274.1">
    <property type="nucleotide sequence ID" value="NZ_LGUC01000001.1"/>
</dbReference>
<gene>
    <name evidence="2" type="ORF">SY89_02558</name>
</gene>
<dbReference type="OrthoDB" id="385801at2157"/>
<evidence type="ECO:0000313" key="2">
    <source>
        <dbReference type="EMBL" id="KPN31805.1"/>
    </source>
</evidence>
<dbReference type="STRING" id="699431.SY89_02558"/>
<organism evidence="2 3">
    <name type="scientific">Halolamina pelagica</name>
    <dbReference type="NCBI Taxonomy" id="699431"/>
    <lineage>
        <taxon>Archaea</taxon>
        <taxon>Methanobacteriati</taxon>
        <taxon>Methanobacteriota</taxon>
        <taxon>Stenosarchaea group</taxon>
        <taxon>Halobacteria</taxon>
        <taxon>Halobacteriales</taxon>
        <taxon>Haloferacaceae</taxon>
    </lineage>
</organism>
<keyword evidence="1" id="KW-0472">Membrane</keyword>
<feature type="transmembrane region" description="Helical" evidence="1">
    <location>
        <begin position="20"/>
        <end position="45"/>
    </location>
</feature>
<accession>A0A0P7H0R3</accession>